<dbReference type="PROSITE" id="PS51257">
    <property type="entry name" value="PROKAR_LIPOPROTEIN"/>
    <property type="match status" value="1"/>
</dbReference>
<dbReference type="PANTHER" id="PTHR36933:SF1">
    <property type="entry name" value="SLL0788 PROTEIN"/>
    <property type="match status" value="1"/>
</dbReference>
<feature type="signal peptide" evidence="1">
    <location>
        <begin position="1"/>
        <end position="29"/>
    </location>
</feature>
<comment type="caution">
    <text evidence="3">The sequence shown here is derived from an EMBL/GenBank/DDBJ whole genome shotgun (WGS) entry which is preliminary data.</text>
</comment>
<dbReference type="STRING" id="1807.MOBUDSM44075_01826"/>
<protein>
    <recommendedName>
        <fullName evidence="2">DUF305 domain-containing protein</fullName>
    </recommendedName>
</protein>
<dbReference type="PATRIC" id="fig|1807.13.peg.4021"/>
<keyword evidence="1" id="KW-0732">Signal</keyword>
<dbReference type="Pfam" id="PF03713">
    <property type="entry name" value="DUF305"/>
    <property type="match status" value="1"/>
</dbReference>
<sequence>MSRTRAVVTGVAALAVVAAIGACSNSATEQSPSASASSAAPAQSSAAAPAAAHNQADMMFAHMMIPHHQQAVEMSDMILAKQGIDPRVIDLANQIKAAQGPEVTKMQGWLQQWGMQMSGMPASPGMGGMPGMDDMPGMQGMMSPADMQALRSAQGVEASRLFLTQMIEHHRGAITMAQNEIKNGQSPDAIALAKSIETSQQKEIDTMNQILSSL</sequence>
<evidence type="ECO:0000256" key="1">
    <source>
        <dbReference type="SAM" id="SignalP"/>
    </source>
</evidence>
<name>A0A0M2JWH7_9MYCO</name>
<dbReference type="RefSeq" id="WP_046363567.1">
    <property type="nucleotide sequence ID" value="NZ_CALTXN010000003.1"/>
</dbReference>
<accession>A0A0M2JWH7</accession>
<dbReference type="Gene3D" id="1.20.1260.10">
    <property type="match status" value="1"/>
</dbReference>
<dbReference type="Proteomes" id="UP000034150">
    <property type="component" value="Unassembled WGS sequence"/>
</dbReference>
<dbReference type="PANTHER" id="PTHR36933">
    <property type="entry name" value="SLL0788 PROTEIN"/>
    <property type="match status" value="1"/>
</dbReference>
<evidence type="ECO:0000259" key="2">
    <source>
        <dbReference type="Pfam" id="PF03713"/>
    </source>
</evidence>
<gene>
    <name evidence="3" type="ORF">WN67_13645</name>
</gene>
<feature type="chain" id="PRO_5038333819" description="DUF305 domain-containing protein" evidence="1">
    <location>
        <begin position="30"/>
        <end position="214"/>
    </location>
</feature>
<evidence type="ECO:0000313" key="3">
    <source>
        <dbReference type="EMBL" id="KKF01427.1"/>
    </source>
</evidence>
<keyword evidence="4" id="KW-1185">Reference proteome</keyword>
<evidence type="ECO:0000313" key="4">
    <source>
        <dbReference type="Proteomes" id="UP000034150"/>
    </source>
</evidence>
<reference evidence="3 4" key="1">
    <citation type="journal article" date="2015" name="Genome Announc.">
        <title>Draft Genome Sequence of Mycobacterium obuense Strain UC1, Isolated from Patient Sputum.</title>
        <authorList>
            <person name="Greninger A.L."/>
            <person name="Cunningham G."/>
            <person name="Hsu E.D."/>
            <person name="Yu J.M."/>
            <person name="Chiu C.Y."/>
            <person name="Miller S."/>
        </authorList>
    </citation>
    <scope>NUCLEOTIDE SEQUENCE [LARGE SCALE GENOMIC DNA]</scope>
    <source>
        <strain evidence="3 4">UC1</strain>
    </source>
</reference>
<dbReference type="EMBL" id="LAUZ02000051">
    <property type="protein sequence ID" value="KKF01427.1"/>
    <property type="molecule type" value="Genomic_DNA"/>
</dbReference>
<feature type="domain" description="DUF305" evidence="2">
    <location>
        <begin position="57"/>
        <end position="211"/>
    </location>
</feature>
<dbReference type="InterPro" id="IPR012347">
    <property type="entry name" value="Ferritin-like"/>
</dbReference>
<organism evidence="3 4">
    <name type="scientific">Mycolicibacterium obuense</name>
    <dbReference type="NCBI Taxonomy" id="1807"/>
    <lineage>
        <taxon>Bacteria</taxon>
        <taxon>Bacillati</taxon>
        <taxon>Actinomycetota</taxon>
        <taxon>Actinomycetes</taxon>
        <taxon>Mycobacteriales</taxon>
        <taxon>Mycobacteriaceae</taxon>
        <taxon>Mycolicibacterium</taxon>
    </lineage>
</organism>
<dbReference type="OrthoDB" id="26872at2"/>
<proteinExistence type="predicted"/>
<dbReference type="InterPro" id="IPR005183">
    <property type="entry name" value="DUF305_CopM-like"/>
</dbReference>
<dbReference type="AlphaFoldDB" id="A0A0M2JWH7"/>